<organism evidence="2 3">
    <name type="scientific">Gonapodya prolifera (strain JEL478)</name>
    <name type="common">Monoblepharis prolifera</name>
    <dbReference type="NCBI Taxonomy" id="1344416"/>
    <lineage>
        <taxon>Eukaryota</taxon>
        <taxon>Fungi</taxon>
        <taxon>Fungi incertae sedis</taxon>
        <taxon>Chytridiomycota</taxon>
        <taxon>Chytridiomycota incertae sedis</taxon>
        <taxon>Monoblepharidomycetes</taxon>
        <taxon>Monoblepharidales</taxon>
        <taxon>Gonapodyaceae</taxon>
        <taxon>Gonapodya</taxon>
    </lineage>
</organism>
<dbReference type="EMBL" id="KQ965754">
    <property type="protein sequence ID" value="KXS16370.1"/>
    <property type="molecule type" value="Genomic_DNA"/>
</dbReference>
<evidence type="ECO:0000256" key="1">
    <source>
        <dbReference type="SAM" id="MobiDB-lite"/>
    </source>
</evidence>
<protein>
    <submittedName>
        <fullName evidence="2">Uncharacterized protein</fullName>
    </submittedName>
</protein>
<evidence type="ECO:0000313" key="2">
    <source>
        <dbReference type="EMBL" id="KXS16370.1"/>
    </source>
</evidence>
<dbReference type="Proteomes" id="UP000070544">
    <property type="component" value="Unassembled WGS sequence"/>
</dbReference>
<dbReference type="AlphaFoldDB" id="A0A139AHY3"/>
<name>A0A139AHY3_GONPJ</name>
<gene>
    <name evidence="2" type="ORF">M427DRAFT_31500</name>
</gene>
<sequence length="132" mass="13987">MTKRPKQEPHAVLSVLSNFNTAQWQATFNIGRIAGFEVLVYEDFLSSSPETLVAVWDLGAGTLDNAVASVTTAAMGALAVDSINVGAASSLHSNPPRPVTGPQRHSSPCGWTRTRANQARHIGLGAGLHRID</sequence>
<evidence type="ECO:0000313" key="3">
    <source>
        <dbReference type="Proteomes" id="UP000070544"/>
    </source>
</evidence>
<feature type="region of interest" description="Disordered" evidence="1">
    <location>
        <begin position="89"/>
        <end position="110"/>
    </location>
</feature>
<accession>A0A139AHY3</accession>
<dbReference type="Gene3D" id="3.30.420.40">
    <property type="match status" value="1"/>
</dbReference>
<proteinExistence type="predicted"/>
<keyword evidence="3" id="KW-1185">Reference proteome</keyword>
<reference evidence="2 3" key="1">
    <citation type="journal article" date="2015" name="Genome Biol. Evol.">
        <title>Phylogenomic analyses indicate that early fungi evolved digesting cell walls of algal ancestors of land plants.</title>
        <authorList>
            <person name="Chang Y."/>
            <person name="Wang S."/>
            <person name="Sekimoto S."/>
            <person name="Aerts A.L."/>
            <person name="Choi C."/>
            <person name="Clum A."/>
            <person name="LaButti K.M."/>
            <person name="Lindquist E.A."/>
            <person name="Yee Ngan C."/>
            <person name="Ohm R.A."/>
            <person name="Salamov A.A."/>
            <person name="Grigoriev I.V."/>
            <person name="Spatafora J.W."/>
            <person name="Berbee M.L."/>
        </authorList>
    </citation>
    <scope>NUCLEOTIDE SEQUENCE [LARGE SCALE GENOMIC DNA]</scope>
    <source>
        <strain evidence="2 3">JEL478</strain>
    </source>
</reference>